<comment type="cofactor">
    <cofactor evidence="1">
        <name>Zn(2+)</name>
        <dbReference type="ChEBI" id="CHEBI:29105"/>
    </cofactor>
</comment>
<dbReference type="GO" id="GO:0140492">
    <property type="term" value="F:metal-dependent deubiquitinase activity"/>
    <property type="evidence" value="ECO:0007669"/>
    <property type="project" value="InterPro"/>
</dbReference>
<dbReference type="PANTHER" id="PTHR12947">
    <property type="entry name" value="AMSH-LIKE PROTEASE"/>
    <property type="match status" value="1"/>
</dbReference>
<dbReference type="PROSITE" id="PS50249">
    <property type="entry name" value="MPN"/>
    <property type="match status" value="1"/>
</dbReference>
<evidence type="ECO:0000256" key="7">
    <source>
        <dbReference type="ARBA" id="ARBA00022833"/>
    </source>
</evidence>
<dbReference type="FunFam" id="3.40.140.10:FF:000033">
    <property type="entry name" value="AMSH-like protease sst2"/>
    <property type="match status" value="1"/>
</dbReference>
<keyword evidence="4" id="KW-0479">Metal-binding</keyword>
<evidence type="ECO:0000256" key="5">
    <source>
        <dbReference type="ARBA" id="ARBA00022786"/>
    </source>
</evidence>
<gene>
    <name evidence="11" type="ORF">CDD80_3384</name>
</gene>
<keyword evidence="7" id="KW-0862">Zinc</keyword>
<sequence length="522" mass="59000">MEPRSSPRMTRPPPTVSELVAQAENFNFNVNIPFKNWARAAETLFHEASFAISDGNYGRAYMMLYRHSVLVLKCLPSHPQFKDAESRRAFRPLSRRIDLALDHLEHIKPVLEEDCAEWERMAPEVGTGPLQYTTAYADFARRDPTLSGPARVLDASEHQELAVDLAQKELARRDRVKRVSRLPVSKDDGTTRRGSSLDDSSNLQRQMETARRALEQDHDYDDPAASPRASSSQPYYPSVARSQPVEYEASEHRRRPSYIAVPSRPPKDRIPAQPDVGVRPLESHTYDALPAVPRKIPLEERPLSTAPERPPRPPKGTPDGPSLPRKDRLAFKPGAYLENGDPIRSVFVPSNLRSTFLEIASKNTAAGLEMCGILCGLPINNALFVRCLLIPDQRCTSDTCETENEGAMFDYCASEDLLVLGWIHTHPTQTCFMSSRDLHTQAGYQVMMPESIAIVCAPRFKPAYGIFRLTHPPGLDYILDCRHQDTFHQHTISNIYRETEHPEGHVYESDKLPFYVHDLRAK</sequence>
<dbReference type="PANTHER" id="PTHR12947:SF13">
    <property type="entry name" value="FI19924P1"/>
    <property type="match status" value="1"/>
</dbReference>
<dbReference type="Pfam" id="PF01398">
    <property type="entry name" value="JAB"/>
    <property type="match status" value="1"/>
</dbReference>
<dbReference type="GO" id="GO:0006508">
    <property type="term" value="P:proteolysis"/>
    <property type="evidence" value="ECO:0007669"/>
    <property type="project" value="UniProtKB-KW"/>
</dbReference>
<evidence type="ECO:0000259" key="10">
    <source>
        <dbReference type="PROSITE" id="PS50249"/>
    </source>
</evidence>
<feature type="domain" description="MPN" evidence="10">
    <location>
        <begin position="346"/>
        <end position="476"/>
    </location>
</feature>
<dbReference type="InterPro" id="IPR015063">
    <property type="entry name" value="USP8_dimer"/>
</dbReference>
<dbReference type="Pfam" id="PF08969">
    <property type="entry name" value="USP8_dimer"/>
    <property type="match status" value="1"/>
</dbReference>
<comment type="caution">
    <text evidence="11">The sequence shown here is derived from an EMBL/GenBank/DDBJ whole genome shotgun (WGS) entry which is preliminary data.</text>
</comment>
<dbReference type="GO" id="GO:0005768">
    <property type="term" value="C:endosome"/>
    <property type="evidence" value="ECO:0007669"/>
    <property type="project" value="TreeGrafter"/>
</dbReference>
<comment type="similarity">
    <text evidence="2">Belongs to the peptidase M67C family.</text>
</comment>
<feature type="compositionally biased region" description="Low complexity" evidence="9">
    <location>
        <begin position="223"/>
        <end position="238"/>
    </location>
</feature>
<keyword evidence="6" id="KW-0378">Hydrolase</keyword>
<keyword evidence="3" id="KW-0645">Protease</keyword>
<dbReference type="GO" id="GO:0046872">
    <property type="term" value="F:metal ion binding"/>
    <property type="evidence" value="ECO:0007669"/>
    <property type="project" value="UniProtKB-KW"/>
</dbReference>
<dbReference type="SUPFAM" id="SSF102712">
    <property type="entry name" value="JAB1/MPN domain"/>
    <property type="match status" value="1"/>
</dbReference>
<dbReference type="AlphaFoldDB" id="A0A2C5ZJK6"/>
<proteinExistence type="inferred from homology"/>
<evidence type="ECO:0000256" key="9">
    <source>
        <dbReference type="SAM" id="MobiDB-lite"/>
    </source>
</evidence>
<accession>A0A2C5ZJK6</accession>
<dbReference type="Gene3D" id="1.20.58.80">
    <property type="entry name" value="Phosphotransferase system, lactose/cellobiose-type IIA subunit"/>
    <property type="match status" value="1"/>
</dbReference>
<feature type="compositionally biased region" description="Polar residues" evidence="9">
    <location>
        <begin position="192"/>
        <end position="207"/>
    </location>
</feature>
<dbReference type="Proteomes" id="UP000226431">
    <property type="component" value="Unassembled WGS sequence"/>
</dbReference>
<reference evidence="11 12" key="1">
    <citation type="submission" date="2017-06" db="EMBL/GenBank/DDBJ databases">
        <title>Ant-infecting Ophiocordyceps genomes reveal a high diversity of potential behavioral manipulation genes and a possible major role for enterotoxins.</title>
        <authorList>
            <person name="De Bekker C."/>
            <person name="Evans H.C."/>
            <person name="Brachmann A."/>
            <person name="Hughes D.P."/>
        </authorList>
    </citation>
    <scope>NUCLEOTIDE SEQUENCE [LARGE SCALE GENOMIC DNA]</scope>
    <source>
        <strain evidence="11 12">Map16</strain>
    </source>
</reference>
<dbReference type="InterPro" id="IPR044098">
    <property type="entry name" value="STAMBP/STALP-like_MPN"/>
</dbReference>
<dbReference type="STRING" id="2004952.A0A2C5ZJK6"/>
<evidence type="ECO:0000256" key="6">
    <source>
        <dbReference type="ARBA" id="ARBA00022801"/>
    </source>
</evidence>
<dbReference type="GO" id="GO:0061578">
    <property type="term" value="F:K63-linked deubiquitinase activity"/>
    <property type="evidence" value="ECO:0007669"/>
    <property type="project" value="InterPro"/>
</dbReference>
<evidence type="ECO:0000256" key="3">
    <source>
        <dbReference type="ARBA" id="ARBA00022670"/>
    </source>
</evidence>
<dbReference type="OrthoDB" id="3640at2759"/>
<name>A0A2C5ZJK6_9HYPO</name>
<dbReference type="GO" id="GO:0016020">
    <property type="term" value="C:membrane"/>
    <property type="evidence" value="ECO:0007669"/>
    <property type="project" value="TreeGrafter"/>
</dbReference>
<dbReference type="EMBL" id="NJES01000030">
    <property type="protein sequence ID" value="PHH79932.1"/>
    <property type="molecule type" value="Genomic_DNA"/>
</dbReference>
<dbReference type="InterPro" id="IPR037518">
    <property type="entry name" value="MPN"/>
</dbReference>
<keyword evidence="12" id="KW-1185">Reference proteome</keyword>
<evidence type="ECO:0000256" key="4">
    <source>
        <dbReference type="ARBA" id="ARBA00022723"/>
    </source>
</evidence>
<dbReference type="GO" id="GO:0070536">
    <property type="term" value="P:protein K63-linked deubiquitination"/>
    <property type="evidence" value="ECO:0007669"/>
    <property type="project" value="InterPro"/>
</dbReference>
<evidence type="ECO:0000313" key="12">
    <source>
        <dbReference type="Proteomes" id="UP000226431"/>
    </source>
</evidence>
<dbReference type="CDD" id="cd08066">
    <property type="entry name" value="MPN_AMSH_like"/>
    <property type="match status" value="1"/>
</dbReference>
<keyword evidence="8" id="KW-0482">Metalloprotease</keyword>
<dbReference type="Gene3D" id="3.40.140.10">
    <property type="entry name" value="Cytidine Deaminase, domain 2"/>
    <property type="match status" value="1"/>
</dbReference>
<keyword evidence="5" id="KW-0833">Ubl conjugation pathway</keyword>
<dbReference type="InterPro" id="IPR000555">
    <property type="entry name" value="JAMM/MPN+_dom"/>
</dbReference>
<evidence type="ECO:0000256" key="1">
    <source>
        <dbReference type="ARBA" id="ARBA00001947"/>
    </source>
</evidence>
<organism evidence="11 12">
    <name type="scientific">Ophiocordyceps camponoti-rufipedis</name>
    <dbReference type="NCBI Taxonomy" id="2004952"/>
    <lineage>
        <taxon>Eukaryota</taxon>
        <taxon>Fungi</taxon>
        <taxon>Dikarya</taxon>
        <taxon>Ascomycota</taxon>
        <taxon>Pezizomycotina</taxon>
        <taxon>Sordariomycetes</taxon>
        <taxon>Hypocreomycetidae</taxon>
        <taxon>Hypocreales</taxon>
        <taxon>Ophiocordycipitaceae</taxon>
        <taxon>Ophiocordyceps</taxon>
    </lineage>
</organism>
<evidence type="ECO:0000256" key="2">
    <source>
        <dbReference type="ARBA" id="ARBA00010981"/>
    </source>
</evidence>
<dbReference type="SMART" id="SM00232">
    <property type="entry name" value="JAB_MPN"/>
    <property type="match status" value="1"/>
</dbReference>
<feature type="region of interest" description="Disordered" evidence="9">
    <location>
        <begin position="181"/>
        <end position="328"/>
    </location>
</feature>
<feature type="compositionally biased region" description="Basic and acidic residues" evidence="9">
    <location>
        <begin position="208"/>
        <end position="217"/>
    </location>
</feature>
<evidence type="ECO:0000256" key="8">
    <source>
        <dbReference type="ARBA" id="ARBA00023049"/>
    </source>
</evidence>
<protein>
    <recommendedName>
        <fullName evidence="10">MPN domain-containing protein</fullName>
    </recommendedName>
</protein>
<evidence type="ECO:0000313" key="11">
    <source>
        <dbReference type="EMBL" id="PHH79932.1"/>
    </source>
</evidence>